<sequence length="287" mass="31426">MALQLPRTLFRAIPRTFQKPILPLLAASSRSLSTQFSPQAYAPDAQYSSDHVSKLLKTSILSEFSEQEAKAPCGSESFLINPFGILYSEITASSQIKVGADGSVKHSGVTDGLFGINDAGFVIHSAIHRARPDLQSVMHCHYPSAAGVSSLKQGFLELAQTSHQVGPITYHDYQGVVIDRNEQKSLSEDMGDKNIMFLRNHGVITARPSIGAAWYLMYQLLEATDIQSHASACALGDVGNLHMPSDQTVNKTYEVMHKKDFSGAAYGLKELSAYMRLLDKIDASYRI</sequence>
<dbReference type="PANTHER" id="PTHR10672">
    <property type="entry name" value="ADDUCIN"/>
    <property type="match status" value="1"/>
</dbReference>
<dbReference type="Proteomes" id="UP001610334">
    <property type="component" value="Unassembled WGS sequence"/>
</dbReference>
<evidence type="ECO:0000313" key="3">
    <source>
        <dbReference type="Proteomes" id="UP001610334"/>
    </source>
</evidence>
<evidence type="ECO:0000313" key="2">
    <source>
        <dbReference type="EMBL" id="KAL2802018.1"/>
    </source>
</evidence>
<feature type="domain" description="Class II aldolase/adducin N-terminal" evidence="1">
    <location>
        <begin position="54"/>
        <end position="228"/>
    </location>
</feature>
<dbReference type="PANTHER" id="PTHR10672:SF3">
    <property type="entry name" value="PROTEIN HU-LI TAI SHAO"/>
    <property type="match status" value="1"/>
</dbReference>
<dbReference type="Gene3D" id="3.40.225.10">
    <property type="entry name" value="Class II aldolase/adducin N-terminal domain"/>
    <property type="match status" value="1"/>
</dbReference>
<dbReference type="EMBL" id="JBFXLT010000216">
    <property type="protein sequence ID" value="KAL2802018.1"/>
    <property type="molecule type" value="Genomic_DNA"/>
</dbReference>
<keyword evidence="3" id="KW-1185">Reference proteome</keyword>
<dbReference type="InterPro" id="IPR001303">
    <property type="entry name" value="Aldolase_II/adducin_N"/>
</dbReference>
<accession>A0ABR4GSG9</accession>
<dbReference type="SMART" id="SM01007">
    <property type="entry name" value="Aldolase_II"/>
    <property type="match status" value="1"/>
</dbReference>
<name>A0ABR4GSG9_9EURO</name>
<comment type="caution">
    <text evidence="2">The sequence shown here is derived from an EMBL/GenBank/DDBJ whole genome shotgun (WGS) entry which is preliminary data.</text>
</comment>
<dbReference type="Pfam" id="PF00596">
    <property type="entry name" value="Aldolase_II"/>
    <property type="match status" value="1"/>
</dbReference>
<proteinExistence type="predicted"/>
<dbReference type="SUPFAM" id="SSF53639">
    <property type="entry name" value="AraD/HMP-PK domain-like"/>
    <property type="match status" value="1"/>
</dbReference>
<reference evidence="2 3" key="1">
    <citation type="submission" date="2024-07" db="EMBL/GenBank/DDBJ databases">
        <title>Section-level genome sequencing and comparative genomics of Aspergillus sections Usti and Cavernicolus.</title>
        <authorList>
            <consortium name="Lawrence Berkeley National Laboratory"/>
            <person name="Nybo J.L."/>
            <person name="Vesth T.C."/>
            <person name="Theobald S."/>
            <person name="Frisvad J.C."/>
            <person name="Larsen T.O."/>
            <person name="Kjaerboelling I."/>
            <person name="Rothschild-Mancinelli K."/>
            <person name="Lyhne E.K."/>
            <person name="Kogle M.E."/>
            <person name="Barry K."/>
            <person name="Clum A."/>
            <person name="Na H."/>
            <person name="Ledsgaard L."/>
            <person name="Lin J."/>
            <person name="Lipzen A."/>
            <person name="Kuo A."/>
            <person name="Riley R."/>
            <person name="Mondo S."/>
            <person name="Labutti K."/>
            <person name="Haridas S."/>
            <person name="Pangalinan J."/>
            <person name="Salamov A.A."/>
            <person name="Simmons B.A."/>
            <person name="Magnuson J.K."/>
            <person name="Chen J."/>
            <person name="Drula E."/>
            <person name="Henrissat B."/>
            <person name="Wiebenga A."/>
            <person name="Lubbers R.J."/>
            <person name="Gomes A.C."/>
            <person name="Makela M.R."/>
            <person name="Stajich J."/>
            <person name="Grigoriev I.V."/>
            <person name="Mortensen U.H."/>
            <person name="De Vries R.P."/>
            <person name="Baker S.E."/>
            <person name="Andersen M.R."/>
        </authorList>
    </citation>
    <scope>NUCLEOTIDE SEQUENCE [LARGE SCALE GENOMIC DNA]</scope>
    <source>
        <strain evidence="2 3">CBS 588.65</strain>
    </source>
</reference>
<dbReference type="InterPro" id="IPR051017">
    <property type="entry name" value="Aldolase-II_Adducin_sf"/>
</dbReference>
<gene>
    <name evidence="2" type="ORF">BJX63DRAFT_426372</name>
</gene>
<protein>
    <submittedName>
        <fullName evidence="2">Adducin-related protein</fullName>
    </submittedName>
</protein>
<evidence type="ECO:0000259" key="1">
    <source>
        <dbReference type="SMART" id="SM01007"/>
    </source>
</evidence>
<organism evidence="2 3">
    <name type="scientific">Aspergillus granulosus</name>
    <dbReference type="NCBI Taxonomy" id="176169"/>
    <lineage>
        <taxon>Eukaryota</taxon>
        <taxon>Fungi</taxon>
        <taxon>Dikarya</taxon>
        <taxon>Ascomycota</taxon>
        <taxon>Pezizomycotina</taxon>
        <taxon>Eurotiomycetes</taxon>
        <taxon>Eurotiomycetidae</taxon>
        <taxon>Eurotiales</taxon>
        <taxon>Aspergillaceae</taxon>
        <taxon>Aspergillus</taxon>
        <taxon>Aspergillus subgen. Nidulantes</taxon>
    </lineage>
</organism>
<dbReference type="InterPro" id="IPR036409">
    <property type="entry name" value="Aldolase_II/adducin_N_sf"/>
</dbReference>